<dbReference type="GO" id="GO:0003864">
    <property type="term" value="F:3-methyl-2-oxobutanoate hydroxymethyltransferase activity"/>
    <property type="evidence" value="ECO:0007669"/>
    <property type="project" value="UniProtKB-UniRule"/>
</dbReference>
<dbReference type="GO" id="GO:0008168">
    <property type="term" value="F:methyltransferase activity"/>
    <property type="evidence" value="ECO:0007669"/>
    <property type="project" value="UniProtKB-KW"/>
</dbReference>
<evidence type="ECO:0000256" key="7">
    <source>
        <dbReference type="HAMAP-Rule" id="MF_00156"/>
    </source>
</evidence>
<feature type="binding site" evidence="7 10">
    <location>
        <position position="86"/>
    </location>
    <ligand>
        <name>Mg(2+)</name>
        <dbReference type="ChEBI" id="CHEBI:18420"/>
    </ligand>
</feature>
<dbReference type="GO" id="GO:0000287">
    <property type="term" value="F:magnesium ion binding"/>
    <property type="evidence" value="ECO:0007669"/>
    <property type="project" value="TreeGrafter"/>
</dbReference>
<evidence type="ECO:0000313" key="13">
    <source>
        <dbReference type="Proteomes" id="UP000297318"/>
    </source>
</evidence>
<evidence type="ECO:0000256" key="8">
    <source>
        <dbReference type="PIRSR" id="PIRSR000388-1"/>
    </source>
</evidence>
<dbReference type="OrthoDB" id="9781789at2"/>
<organism evidence="12 13">
    <name type="scientific">Serinibacter arcticus</name>
    <dbReference type="NCBI Taxonomy" id="1655435"/>
    <lineage>
        <taxon>Bacteria</taxon>
        <taxon>Bacillati</taxon>
        <taxon>Actinomycetota</taxon>
        <taxon>Actinomycetes</taxon>
        <taxon>Micrococcales</taxon>
        <taxon>Beutenbergiaceae</taxon>
        <taxon>Serinibacter</taxon>
    </lineage>
</organism>
<feature type="binding site" evidence="7 9">
    <location>
        <position position="155"/>
    </location>
    <ligand>
        <name>3-methyl-2-oxobutanoate</name>
        <dbReference type="ChEBI" id="CHEBI:11851"/>
    </ligand>
</feature>
<dbReference type="GO" id="GO:0005737">
    <property type="term" value="C:cytoplasm"/>
    <property type="evidence" value="ECO:0007669"/>
    <property type="project" value="UniProtKB-SubCell"/>
</dbReference>
<feature type="binding site" evidence="7 10">
    <location>
        <position position="157"/>
    </location>
    <ligand>
        <name>Mg(2+)</name>
        <dbReference type="ChEBI" id="CHEBI:18420"/>
    </ligand>
</feature>
<comment type="pathway">
    <text evidence="1 7">Cofactor biosynthesis; (R)-pantothenate biosynthesis; (R)-pantoate from 3-methyl-2-oxobutanoate: step 1/2.</text>
</comment>
<dbReference type="Gene3D" id="3.20.20.60">
    <property type="entry name" value="Phosphoenolpyruvate-binding domains"/>
    <property type="match status" value="1"/>
</dbReference>
<dbReference type="FunFam" id="3.20.20.60:FF:000003">
    <property type="entry name" value="3-methyl-2-oxobutanoate hydroxymethyltransferase"/>
    <property type="match status" value="1"/>
</dbReference>
<dbReference type="CDD" id="cd06557">
    <property type="entry name" value="KPHMT-like"/>
    <property type="match status" value="1"/>
</dbReference>
<dbReference type="GO" id="GO:0032259">
    <property type="term" value="P:methylation"/>
    <property type="evidence" value="ECO:0007669"/>
    <property type="project" value="UniProtKB-KW"/>
</dbReference>
<evidence type="ECO:0000313" key="12">
    <source>
        <dbReference type="EMBL" id="TGO04914.1"/>
    </source>
</evidence>
<dbReference type="UniPathway" id="UPA00028">
    <property type="reaction ID" value="UER00003"/>
</dbReference>
<dbReference type="RefSeq" id="WP_135850443.1">
    <property type="nucleotide sequence ID" value="NZ_RHPJ01000003.1"/>
</dbReference>
<dbReference type="Proteomes" id="UP000297318">
    <property type="component" value="Unassembled WGS sequence"/>
</dbReference>
<comment type="subunit">
    <text evidence="3 7">Homodecamer; pentamer of dimers.</text>
</comment>
<dbReference type="PANTHER" id="PTHR20881">
    <property type="entry name" value="3-METHYL-2-OXOBUTANOATE HYDROXYMETHYLTRANSFERASE"/>
    <property type="match status" value="1"/>
</dbReference>
<feature type="binding site" evidence="7 9">
    <location>
        <position position="125"/>
    </location>
    <ligand>
        <name>3-methyl-2-oxobutanoate</name>
        <dbReference type="ChEBI" id="CHEBI:11851"/>
    </ligand>
</feature>
<comment type="similarity">
    <text evidence="2 7">Belongs to the PanB family.</text>
</comment>
<dbReference type="SUPFAM" id="SSF51621">
    <property type="entry name" value="Phosphoenolpyruvate/pyruvate domain"/>
    <property type="match status" value="1"/>
</dbReference>
<evidence type="ECO:0000256" key="3">
    <source>
        <dbReference type="ARBA" id="ARBA00011424"/>
    </source>
</evidence>
<name>A0A4Z1DZ78_9MICO</name>
<dbReference type="InterPro" id="IPR015813">
    <property type="entry name" value="Pyrv/PenolPyrv_kinase-like_dom"/>
</dbReference>
<evidence type="ECO:0000256" key="6">
    <source>
        <dbReference type="ARBA" id="ARBA00056497"/>
    </source>
</evidence>
<comment type="function">
    <text evidence="6 7">Catalyzes the reversible reaction in which hydroxymethyl group from 5,10-methylenetetrahydrofolate is transferred onto alpha-ketoisovalerate to form ketopantoate.</text>
</comment>
<dbReference type="Pfam" id="PF02548">
    <property type="entry name" value="Pantoate_transf"/>
    <property type="match status" value="1"/>
</dbReference>
<keyword evidence="7 10" id="KW-0479">Metal-binding</keyword>
<keyword evidence="4 7" id="KW-0566">Pantothenate biosynthesis</keyword>
<dbReference type="EC" id="2.1.2.11" evidence="7"/>
<dbReference type="PIRSF" id="PIRSF000388">
    <property type="entry name" value="Pantoate_hydroxy_MeTrfase"/>
    <property type="match status" value="1"/>
</dbReference>
<evidence type="ECO:0000256" key="4">
    <source>
        <dbReference type="ARBA" id="ARBA00022655"/>
    </source>
</evidence>
<evidence type="ECO:0000256" key="9">
    <source>
        <dbReference type="PIRSR" id="PIRSR000388-2"/>
    </source>
</evidence>
<comment type="cofactor">
    <cofactor evidence="7 10">
        <name>Mg(2+)</name>
        <dbReference type="ChEBI" id="CHEBI:18420"/>
    </cofactor>
    <text evidence="7 10">Binds 1 Mg(2+) ion per subunit.</text>
</comment>
<dbReference type="NCBIfam" id="NF001452">
    <property type="entry name" value="PRK00311.1"/>
    <property type="match status" value="1"/>
</dbReference>
<dbReference type="InterPro" id="IPR003700">
    <property type="entry name" value="Pantoate_hydroxy_MeTrfase"/>
</dbReference>
<dbReference type="AlphaFoldDB" id="A0A4Z1DZ78"/>
<keyword evidence="5 7" id="KW-0808">Transferase</keyword>
<sequence>MSTAPGVPGSPTPATGPATGPAAGSSPTTGGAVAAAAPAPAPRRVRVQHLRDAKEAGRRLTMLTAYDAATARIFDASGVDMLLVGDSMGDNMLGHATTIPVTMDELIPAVRAVSRVARRALVVADLPFGSYEASPQQAHAAAVRMLKEGGANAVKLEGGRRIAAHVELLTGAGIPVVGHLGLTPQAENILGGKRVQGRGSDAADALLADAVALAEAGAVAIVLEMIPEQLAQRVTDRLAIPTIGIGAGGACDGQVLVWLDMAGMTDWSPRFARQFGDVGAALAQATGAYISAVHDGTFPGPEHTYQS</sequence>
<gene>
    <name evidence="7" type="primary">panB</name>
    <name evidence="12" type="ORF">SERN_2507</name>
</gene>
<evidence type="ECO:0000256" key="11">
    <source>
        <dbReference type="SAM" id="MobiDB-lite"/>
    </source>
</evidence>
<comment type="catalytic activity">
    <reaction evidence="7">
        <text>(6R)-5,10-methylene-5,6,7,8-tetrahydrofolate + 3-methyl-2-oxobutanoate + H2O = 2-dehydropantoate + (6S)-5,6,7,8-tetrahydrofolate</text>
        <dbReference type="Rhea" id="RHEA:11824"/>
        <dbReference type="ChEBI" id="CHEBI:11561"/>
        <dbReference type="ChEBI" id="CHEBI:11851"/>
        <dbReference type="ChEBI" id="CHEBI:15377"/>
        <dbReference type="ChEBI" id="CHEBI:15636"/>
        <dbReference type="ChEBI" id="CHEBI:57453"/>
        <dbReference type="EC" id="2.1.2.11"/>
    </reaction>
</comment>
<evidence type="ECO:0000256" key="2">
    <source>
        <dbReference type="ARBA" id="ARBA00008676"/>
    </source>
</evidence>
<keyword evidence="13" id="KW-1185">Reference proteome</keyword>
<feature type="binding site" evidence="7 10">
    <location>
        <position position="125"/>
    </location>
    <ligand>
        <name>Mg(2+)</name>
        <dbReference type="ChEBI" id="CHEBI:18420"/>
    </ligand>
</feature>
<evidence type="ECO:0000256" key="10">
    <source>
        <dbReference type="PIRSR" id="PIRSR000388-3"/>
    </source>
</evidence>
<dbReference type="EMBL" id="RHPJ01000003">
    <property type="protein sequence ID" value="TGO04914.1"/>
    <property type="molecule type" value="Genomic_DNA"/>
</dbReference>
<feature type="compositionally biased region" description="Low complexity" evidence="11">
    <location>
        <begin position="1"/>
        <end position="38"/>
    </location>
</feature>
<reference evidence="12 13" key="1">
    <citation type="submission" date="2018-11" db="EMBL/GenBank/DDBJ databases">
        <title>Complete genome sequencing of the Actinobacteria Serinibacter sp. K3-2.</title>
        <authorList>
            <person name="Rakitin A.L."/>
            <person name="Beletsky A.V."/>
            <person name="Mardanov A.V."/>
            <person name="Ravin N.V."/>
            <person name="Gromova A.S."/>
            <person name="Filippova S.N."/>
            <person name="Gal'Chenko V.F."/>
        </authorList>
    </citation>
    <scope>NUCLEOTIDE SEQUENCE [LARGE SCALE GENOMIC DNA]</scope>
    <source>
        <strain evidence="12 13">K3-2</strain>
    </source>
</reference>
<keyword evidence="7" id="KW-0963">Cytoplasm</keyword>
<dbReference type="NCBIfam" id="TIGR00222">
    <property type="entry name" value="panB"/>
    <property type="match status" value="1"/>
</dbReference>
<evidence type="ECO:0000256" key="1">
    <source>
        <dbReference type="ARBA" id="ARBA00005033"/>
    </source>
</evidence>
<keyword evidence="12" id="KW-0489">Methyltransferase</keyword>
<dbReference type="InterPro" id="IPR040442">
    <property type="entry name" value="Pyrv_kinase-like_dom_sf"/>
</dbReference>
<evidence type="ECO:0000256" key="5">
    <source>
        <dbReference type="ARBA" id="ARBA00022679"/>
    </source>
</evidence>
<accession>A0A4Z1DZ78</accession>
<protein>
    <recommendedName>
        <fullName evidence="7">3-methyl-2-oxobutanoate hydroxymethyltransferase</fullName>
        <ecNumber evidence="7">2.1.2.11</ecNumber>
    </recommendedName>
    <alternativeName>
        <fullName evidence="7">Ketopantoate hydroxymethyltransferase</fullName>
        <shortName evidence="7">KPHMT</shortName>
    </alternativeName>
</protein>
<dbReference type="GO" id="GO:0015940">
    <property type="term" value="P:pantothenate biosynthetic process"/>
    <property type="evidence" value="ECO:0007669"/>
    <property type="project" value="UniProtKB-UniRule"/>
</dbReference>
<comment type="subcellular location">
    <subcellularLocation>
        <location evidence="7">Cytoplasm</location>
    </subcellularLocation>
</comment>
<keyword evidence="7 10" id="KW-0460">Magnesium</keyword>
<feature type="binding site" evidence="7 9">
    <location>
        <begin position="86"/>
        <end position="87"/>
    </location>
    <ligand>
        <name>3-methyl-2-oxobutanoate</name>
        <dbReference type="ChEBI" id="CHEBI:11851"/>
    </ligand>
</feature>
<feature type="active site" description="Proton acceptor" evidence="7 8">
    <location>
        <position position="224"/>
    </location>
</feature>
<comment type="caution">
    <text evidence="12">The sequence shown here is derived from an EMBL/GenBank/DDBJ whole genome shotgun (WGS) entry which is preliminary data.</text>
</comment>
<proteinExistence type="inferred from homology"/>
<feature type="region of interest" description="Disordered" evidence="11">
    <location>
        <begin position="1"/>
        <end position="43"/>
    </location>
</feature>
<dbReference type="HAMAP" id="MF_00156">
    <property type="entry name" value="PanB"/>
    <property type="match status" value="1"/>
</dbReference>
<dbReference type="PANTHER" id="PTHR20881:SF0">
    <property type="entry name" value="3-METHYL-2-OXOBUTANOATE HYDROXYMETHYLTRANSFERASE"/>
    <property type="match status" value="1"/>
</dbReference>